<evidence type="ECO:0000313" key="3">
    <source>
        <dbReference type="Proteomes" id="UP000078316"/>
    </source>
</evidence>
<dbReference type="STRING" id="427683.A5481_15990"/>
<dbReference type="AlphaFoldDB" id="A0A179S8H6"/>
<dbReference type="EMBL" id="LWHQ01000028">
    <property type="protein sequence ID" value="OAS23946.1"/>
    <property type="molecule type" value="Genomic_DNA"/>
</dbReference>
<proteinExistence type="predicted"/>
<evidence type="ECO:0000313" key="2">
    <source>
        <dbReference type="EMBL" id="OAS23946.1"/>
    </source>
</evidence>
<gene>
    <name evidence="2" type="ORF">A5481_15990</name>
</gene>
<dbReference type="Proteomes" id="UP000078316">
    <property type="component" value="Unassembled WGS sequence"/>
</dbReference>
<evidence type="ECO:0000256" key="1">
    <source>
        <dbReference type="SAM" id="MobiDB-lite"/>
    </source>
</evidence>
<name>A0A179S8H6_9HYPH</name>
<accession>A0A179S8H6</accession>
<comment type="caution">
    <text evidence="2">The sequence shown here is derived from an EMBL/GenBank/DDBJ whole genome shotgun (WGS) entry which is preliminary data.</text>
</comment>
<feature type="region of interest" description="Disordered" evidence="1">
    <location>
        <begin position="1"/>
        <end position="25"/>
    </location>
</feature>
<protein>
    <submittedName>
        <fullName evidence="2">Uncharacterized protein</fullName>
    </submittedName>
</protein>
<reference evidence="2 3" key="1">
    <citation type="submission" date="2016-04" db="EMBL/GenBank/DDBJ databases">
        <authorList>
            <person name="Evans L.H."/>
            <person name="Alamgir A."/>
            <person name="Owens N."/>
            <person name="Weber N.D."/>
            <person name="Virtaneva K."/>
            <person name="Barbian K."/>
            <person name="Babar A."/>
            <person name="Rosenke K."/>
        </authorList>
    </citation>
    <scope>NUCLEOTIDE SEQUENCE [LARGE SCALE GENOMIC DNA]</scope>
    <source>
        <strain evidence="2 3">PMB02</strain>
    </source>
</reference>
<dbReference type="RefSeq" id="WP_048437410.1">
    <property type="nucleotide sequence ID" value="NZ_LWHQ01000028.1"/>
</dbReference>
<sequence>MAWNWPRGREHRGGIPAASAASEASPVTRTLDLATTFSAAGAEAVSATRCADPATCGSEFQADSFSSRRVTCTRCGLQGALDLQDAAGEAASHG</sequence>
<organism evidence="2 3">
    <name type="scientific">Methylobacterium platani</name>
    <dbReference type="NCBI Taxonomy" id="427683"/>
    <lineage>
        <taxon>Bacteria</taxon>
        <taxon>Pseudomonadati</taxon>
        <taxon>Pseudomonadota</taxon>
        <taxon>Alphaproteobacteria</taxon>
        <taxon>Hyphomicrobiales</taxon>
        <taxon>Methylobacteriaceae</taxon>
        <taxon>Methylobacterium</taxon>
    </lineage>
</organism>